<organism evidence="1 2">
    <name type="scientific">Candidatus Terasakiella magnetica</name>
    <dbReference type="NCBI Taxonomy" id="1867952"/>
    <lineage>
        <taxon>Bacteria</taxon>
        <taxon>Pseudomonadati</taxon>
        <taxon>Pseudomonadota</taxon>
        <taxon>Alphaproteobacteria</taxon>
        <taxon>Rhodospirillales</taxon>
        <taxon>Terasakiellaceae</taxon>
        <taxon>Terasakiella</taxon>
    </lineage>
</organism>
<keyword evidence="1" id="KW-0378">Hydrolase</keyword>
<dbReference type="EMBL" id="FLYE01000048">
    <property type="protein sequence ID" value="SCA58256.1"/>
    <property type="molecule type" value="Genomic_DNA"/>
</dbReference>
<gene>
    <name evidence="1" type="ORF">MTBPR1_90103</name>
</gene>
<dbReference type="InterPro" id="IPR000671">
    <property type="entry name" value="Peptidase_A31"/>
</dbReference>
<dbReference type="GO" id="GO:0004175">
    <property type="term" value="F:endopeptidase activity"/>
    <property type="evidence" value="ECO:0007669"/>
    <property type="project" value="TreeGrafter"/>
</dbReference>
<dbReference type="NCBIfam" id="TIGR00072">
    <property type="entry name" value="hydrog_prot"/>
    <property type="match status" value="1"/>
</dbReference>
<dbReference type="STRING" id="1867952.MTBPR1_90103"/>
<name>A0A1C3RLX6_9PROT</name>
<dbReference type="PANTHER" id="PTHR30302:SF7">
    <property type="entry name" value="F420-NONREDUCING HYDROGENASE II"/>
    <property type="match status" value="1"/>
</dbReference>
<sequence>MHKNAHTHIICFGNPLHGDDGFGTAVFKALSQQDLGTDVKLMDGGTSSLSALNLFEGCEQAIVVDALKDDTGTVGLSWHSAEHFKAQTHAGEISSHGLGVGAILQGLDILAEDQKVVEDIKVLTCTVASPKTFKMELSAEVGAKVDEAVGLILDHVSQGGSL</sequence>
<evidence type="ECO:0000313" key="1">
    <source>
        <dbReference type="EMBL" id="SCA58256.1"/>
    </source>
</evidence>
<protein>
    <submittedName>
        <fullName evidence="1">Hydrogenase maturation protease</fullName>
    </submittedName>
</protein>
<reference evidence="1 2" key="1">
    <citation type="submission" date="2016-07" db="EMBL/GenBank/DDBJ databases">
        <authorList>
            <person name="Lefevre C.T."/>
        </authorList>
    </citation>
    <scope>NUCLEOTIDE SEQUENCE [LARGE SCALE GENOMIC DNA]</scope>
    <source>
        <strain evidence="1">PR1</strain>
    </source>
</reference>
<dbReference type="AlphaFoldDB" id="A0A1C3RLX6"/>
<keyword evidence="2" id="KW-1185">Reference proteome</keyword>
<evidence type="ECO:0000313" key="2">
    <source>
        <dbReference type="Proteomes" id="UP000231658"/>
    </source>
</evidence>
<dbReference type="CDD" id="cd00518">
    <property type="entry name" value="H2MP"/>
    <property type="match status" value="1"/>
</dbReference>
<accession>A0A1C3RLX6</accession>
<proteinExistence type="predicted"/>
<dbReference type="GO" id="GO:0008047">
    <property type="term" value="F:enzyme activator activity"/>
    <property type="evidence" value="ECO:0007669"/>
    <property type="project" value="InterPro"/>
</dbReference>
<dbReference type="RefSeq" id="WP_069190256.1">
    <property type="nucleotide sequence ID" value="NZ_FLYE01000048.1"/>
</dbReference>
<keyword evidence="1" id="KW-0645">Protease</keyword>
<dbReference type="GO" id="GO:0016485">
    <property type="term" value="P:protein processing"/>
    <property type="evidence" value="ECO:0007669"/>
    <property type="project" value="TreeGrafter"/>
</dbReference>
<dbReference type="SUPFAM" id="SSF53163">
    <property type="entry name" value="HybD-like"/>
    <property type="match status" value="1"/>
</dbReference>
<dbReference type="Gene3D" id="3.40.50.1450">
    <property type="entry name" value="HybD-like"/>
    <property type="match status" value="1"/>
</dbReference>
<dbReference type="InterPro" id="IPR023430">
    <property type="entry name" value="Pept_HybD-like_dom_sf"/>
</dbReference>
<dbReference type="Pfam" id="PF01750">
    <property type="entry name" value="HycI"/>
    <property type="match status" value="1"/>
</dbReference>
<dbReference type="Proteomes" id="UP000231658">
    <property type="component" value="Unassembled WGS sequence"/>
</dbReference>
<dbReference type="PANTHER" id="PTHR30302">
    <property type="entry name" value="HYDROGENASE 1 MATURATION PROTEASE"/>
    <property type="match status" value="1"/>
</dbReference>
<dbReference type="PRINTS" id="PR00446">
    <property type="entry name" value="HYDRGNUPTAKE"/>
</dbReference>